<dbReference type="EMBL" id="KE504159">
    <property type="protein sequence ID" value="EPS99131.1"/>
    <property type="molecule type" value="Genomic_DNA"/>
</dbReference>
<dbReference type="PANTHER" id="PTHR34391:SF2">
    <property type="entry name" value="TRP C-TERMINAL DOMAIN-CONTAINING PROTEIN"/>
    <property type="match status" value="1"/>
</dbReference>
<feature type="transmembrane region" description="Helical" evidence="2">
    <location>
        <begin position="199"/>
        <end position="217"/>
    </location>
</feature>
<feature type="transmembrane region" description="Helical" evidence="2">
    <location>
        <begin position="383"/>
        <end position="407"/>
    </location>
</feature>
<dbReference type="InParanoid" id="S8E1S7"/>
<evidence type="ECO:0000313" key="3">
    <source>
        <dbReference type="EMBL" id="EPS99131.1"/>
    </source>
</evidence>
<gene>
    <name evidence="3" type="ORF">FOMPIDRAFT_1125008</name>
</gene>
<dbReference type="eggNOG" id="ENOG502RXYE">
    <property type="taxonomic scope" value="Eukaryota"/>
</dbReference>
<evidence type="ECO:0000313" key="4">
    <source>
        <dbReference type="Proteomes" id="UP000015241"/>
    </source>
</evidence>
<dbReference type="OrthoDB" id="2448307at2759"/>
<dbReference type="GO" id="GO:0005794">
    <property type="term" value="C:Golgi apparatus"/>
    <property type="evidence" value="ECO:0007669"/>
    <property type="project" value="TreeGrafter"/>
</dbReference>
<name>S8E1S7_FOMSC</name>
<feature type="region of interest" description="Disordered" evidence="1">
    <location>
        <begin position="1"/>
        <end position="26"/>
    </location>
</feature>
<dbReference type="HOGENOM" id="CLU_029564_0_1_1"/>
<keyword evidence="2" id="KW-0472">Membrane</keyword>
<feature type="transmembrane region" description="Helical" evidence="2">
    <location>
        <begin position="169"/>
        <end position="187"/>
    </location>
</feature>
<dbReference type="PANTHER" id="PTHR34391">
    <property type="entry name" value="UPF0658 GOLGI APPARATUS MEMBRANE PROTEIN C1952.10C-RELATED"/>
    <property type="match status" value="1"/>
</dbReference>
<feature type="transmembrane region" description="Helical" evidence="2">
    <location>
        <begin position="279"/>
        <end position="307"/>
    </location>
</feature>
<dbReference type="InterPro" id="IPR040410">
    <property type="entry name" value="UPF0658_Golgi"/>
</dbReference>
<feature type="region of interest" description="Disordered" evidence="1">
    <location>
        <begin position="419"/>
        <end position="443"/>
    </location>
</feature>
<keyword evidence="2" id="KW-1133">Transmembrane helix</keyword>
<accession>S8E1S7</accession>
<feature type="transmembrane region" description="Helical" evidence="2">
    <location>
        <begin position="342"/>
        <end position="363"/>
    </location>
</feature>
<keyword evidence="4" id="KW-1185">Reference proteome</keyword>
<dbReference type="AlphaFoldDB" id="S8E1S7"/>
<keyword evidence="2" id="KW-0812">Transmembrane</keyword>
<organism evidence="3 4">
    <name type="scientific">Fomitopsis schrenkii</name>
    <name type="common">Brown rot fungus</name>
    <dbReference type="NCBI Taxonomy" id="2126942"/>
    <lineage>
        <taxon>Eukaryota</taxon>
        <taxon>Fungi</taxon>
        <taxon>Dikarya</taxon>
        <taxon>Basidiomycota</taxon>
        <taxon>Agaricomycotina</taxon>
        <taxon>Agaricomycetes</taxon>
        <taxon>Polyporales</taxon>
        <taxon>Fomitopsis</taxon>
    </lineage>
</organism>
<feature type="transmembrane region" description="Helical" evidence="2">
    <location>
        <begin position="313"/>
        <end position="330"/>
    </location>
</feature>
<evidence type="ECO:0000256" key="1">
    <source>
        <dbReference type="SAM" id="MobiDB-lite"/>
    </source>
</evidence>
<evidence type="ECO:0000256" key="2">
    <source>
        <dbReference type="SAM" id="Phobius"/>
    </source>
</evidence>
<feature type="compositionally biased region" description="Basic and acidic residues" evidence="1">
    <location>
        <begin position="424"/>
        <end position="443"/>
    </location>
</feature>
<feature type="transmembrane region" description="Helical" evidence="2">
    <location>
        <begin position="237"/>
        <end position="258"/>
    </location>
</feature>
<reference evidence="3 4" key="1">
    <citation type="journal article" date="2012" name="Science">
        <title>The Paleozoic origin of enzymatic lignin decomposition reconstructed from 31 fungal genomes.</title>
        <authorList>
            <person name="Floudas D."/>
            <person name="Binder M."/>
            <person name="Riley R."/>
            <person name="Barry K."/>
            <person name="Blanchette R.A."/>
            <person name="Henrissat B."/>
            <person name="Martinez A.T."/>
            <person name="Otillar R."/>
            <person name="Spatafora J.W."/>
            <person name="Yadav J.S."/>
            <person name="Aerts A."/>
            <person name="Benoit I."/>
            <person name="Boyd A."/>
            <person name="Carlson A."/>
            <person name="Copeland A."/>
            <person name="Coutinho P.M."/>
            <person name="de Vries R.P."/>
            <person name="Ferreira P."/>
            <person name="Findley K."/>
            <person name="Foster B."/>
            <person name="Gaskell J."/>
            <person name="Glotzer D."/>
            <person name="Gorecki P."/>
            <person name="Heitman J."/>
            <person name="Hesse C."/>
            <person name="Hori C."/>
            <person name="Igarashi K."/>
            <person name="Jurgens J.A."/>
            <person name="Kallen N."/>
            <person name="Kersten P."/>
            <person name="Kohler A."/>
            <person name="Kuees U."/>
            <person name="Kumar T.K.A."/>
            <person name="Kuo A."/>
            <person name="LaButti K."/>
            <person name="Larrondo L.F."/>
            <person name="Lindquist E."/>
            <person name="Ling A."/>
            <person name="Lombard V."/>
            <person name="Lucas S."/>
            <person name="Lundell T."/>
            <person name="Martin R."/>
            <person name="McLaughlin D.J."/>
            <person name="Morgenstern I."/>
            <person name="Morin E."/>
            <person name="Murat C."/>
            <person name="Nagy L.G."/>
            <person name="Nolan M."/>
            <person name="Ohm R.A."/>
            <person name="Patyshakuliyeva A."/>
            <person name="Rokas A."/>
            <person name="Ruiz-Duenas F.J."/>
            <person name="Sabat G."/>
            <person name="Salamov A."/>
            <person name="Samejima M."/>
            <person name="Schmutz J."/>
            <person name="Slot J.C."/>
            <person name="St John F."/>
            <person name="Stenlid J."/>
            <person name="Sun H."/>
            <person name="Sun S."/>
            <person name="Syed K."/>
            <person name="Tsang A."/>
            <person name="Wiebenga A."/>
            <person name="Young D."/>
            <person name="Pisabarro A."/>
            <person name="Eastwood D.C."/>
            <person name="Martin F."/>
            <person name="Cullen D."/>
            <person name="Grigoriev I.V."/>
            <person name="Hibbett D.S."/>
        </authorList>
    </citation>
    <scope>NUCLEOTIDE SEQUENCE</scope>
    <source>
        <strain evidence="4">FP-58527</strain>
    </source>
</reference>
<dbReference type="Proteomes" id="UP000015241">
    <property type="component" value="Unassembled WGS sequence"/>
</dbReference>
<protein>
    <submittedName>
        <fullName evidence="3">Uncharacterized protein</fullName>
    </submittedName>
</protein>
<proteinExistence type="predicted"/>
<sequence>MSAHPAPYPAALSTDPVSRSRIPGDDKAPFDDLIDQYAVSYKAHATNPATLAGGHGEREPPLYDLTHQVTNFSDDSLKDIKDIKSFEGHRTERLDWEYPPPVPKIEPVKMEKEVHASWWELIPDSIACRLYMLTVLVETTVDLAVEAELYLRLKDSTDVNSSDRQAKKMPVYLSIFALAHVFQFAMALDAVNDRNTLQFIALTIFNALFLVYAIIQIGEVATIPSTTSGLSIHTLSIIVPIVISVAELAYVGLAYKIYTEFGWKVYKFLGADRRMKTMFTYYQIFLCLVKFDLFFWAGFSVQFIWLVLDKHNAEYYLTCLALPLSIIVLIDGHIAARSENKWMMYTFMTGCVGALVYFLYKLIKVVRLHHTSTFVDVWQTLTTFSLLAIILLLMTFVFACMVMNNFGRGLANQMAKRQGARRGKSQDLYRGPMRDHPNRMSIE</sequence>